<dbReference type="Proteomes" id="UP001168821">
    <property type="component" value="Unassembled WGS sequence"/>
</dbReference>
<sequence length="136" mass="16047">MSLEKTQRRLLKYLGYKSDNIYPPRFPENRLLERFSIPALEIRRNILAVSFLYKVVNGYIDTPEILEVIKFHVPQLQLRSTDTFYLPTARTKLLKKSPVYMMCSTFNKYGKSCDIFYDSQICIRSIICLKSMANFQ</sequence>
<gene>
    <name evidence="1" type="ORF">Zmor_000723</name>
</gene>
<evidence type="ECO:0000313" key="1">
    <source>
        <dbReference type="EMBL" id="KAJ3665217.1"/>
    </source>
</evidence>
<accession>A0AA38J584</accession>
<comment type="caution">
    <text evidence="1">The sequence shown here is derived from an EMBL/GenBank/DDBJ whole genome shotgun (WGS) entry which is preliminary data.</text>
</comment>
<reference evidence="1" key="1">
    <citation type="journal article" date="2023" name="G3 (Bethesda)">
        <title>Whole genome assemblies of Zophobas morio and Tenebrio molitor.</title>
        <authorList>
            <person name="Kaur S."/>
            <person name="Stinson S.A."/>
            <person name="diCenzo G.C."/>
        </authorList>
    </citation>
    <scope>NUCLEOTIDE SEQUENCE</scope>
    <source>
        <strain evidence="1">QUZm001</strain>
    </source>
</reference>
<organism evidence="1 2">
    <name type="scientific">Zophobas morio</name>
    <dbReference type="NCBI Taxonomy" id="2755281"/>
    <lineage>
        <taxon>Eukaryota</taxon>
        <taxon>Metazoa</taxon>
        <taxon>Ecdysozoa</taxon>
        <taxon>Arthropoda</taxon>
        <taxon>Hexapoda</taxon>
        <taxon>Insecta</taxon>
        <taxon>Pterygota</taxon>
        <taxon>Neoptera</taxon>
        <taxon>Endopterygota</taxon>
        <taxon>Coleoptera</taxon>
        <taxon>Polyphaga</taxon>
        <taxon>Cucujiformia</taxon>
        <taxon>Tenebrionidae</taxon>
        <taxon>Zophobas</taxon>
    </lineage>
</organism>
<protein>
    <submittedName>
        <fullName evidence="1">Uncharacterized protein</fullName>
    </submittedName>
</protein>
<dbReference type="EMBL" id="JALNTZ010000001">
    <property type="protein sequence ID" value="KAJ3665217.1"/>
    <property type="molecule type" value="Genomic_DNA"/>
</dbReference>
<evidence type="ECO:0000313" key="2">
    <source>
        <dbReference type="Proteomes" id="UP001168821"/>
    </source>
</evidence>
<dbReference type="AlphaFoldDB" id="A0AA38J584"/>
<proteinExistence type="predicted"/>
<keyword evidence="2" id="KW-1185">Reference proteome</keyword>
<name>A0AA38J584_9CUCU</name>